<dbReference type="EMBL" id="HBHX01006104">
    <property type="protein sequence ID" value="CAE0102675.1"/>
    <property type="molecule type" value="Transcribed_RNA"/>
</dbReference>
<feature type="transmembrane region" description="Helical" evidence="9">
    <location>
        <begin position="20"/>
        <end position="40"/>
    </location>
</feature>
<dbReference type="SMART" id="SM00679">
    <property type="entry name" value="CTNS"/>
    <property type="match status" value="2"/>
</dbReference>
<keyword evidence="4" id="KW-0677">Repeat</keyword>
<evidence type="ECO:0000256" key="1">
    <source>
        <dbReference type="ARBA" id="ARBA00004141"/>
    </source>
</evidence>
<evidence type="ECO:0000256" key="8">
    <source>
        <dbReference type="PIRNR" id="PIRNR023381"/>
    </source>
</evidence>
<dbReference type="PANTHER" id="PTHR12226">
    <property type="entry name" value="MANNOSE-P-DOLICHOL UTILIZATION DEFECT 1 LEC35 -RELATED"/>
    <property type="match status" value="1"/>
</dbReference>
<evidence type="ECO:0000256" key="5">
    <source>
        <dbReference type="ARBA" id="ARBA00022989"/>
    </source>
</evidence>
<comment type="similarity">
    <text evidence="7 8">Belongs to the MPDU1 (TC 2.A.43.3) family.</text>
</comment>
<proteinExistence type="inferred from homology"/>
<evidence type="ECO:0000256" key="6">
    <source>
        <dbReference type="ARBA" id="ARBA00023136"/>
    </source>
</evidence>
<evidence type="ECO:0000256" key="2">
    <source>
        <dbReference type="ARBA" id="ARBA00022448"/>
    </source>
</evidence>
<keyword evidence="6 8" id="KW-0472">Membrane</keyword>
<dbReference type="InterPro" id="IPR016817">
    <property type="entry name" value="MannP-dilichol_defect-1"/>
</dbReference>
<dbReference type="InterPro" id="IPR006603">
    <property type="entry name" value="PQ-loop_rpt"/>
</dbReference>
<dbReference type="Gene3D" id="1.20.1280.290">
    <property type="match status" value="2"/>
</dbReference>
<feature type="transmembrane region" description="Helical" evidence="9">
    <location>
        <begin position="46"/>
        <end position="65"/>
    </location>
</feature>
<evidence type="ECO:0000256" key="9">
    <source>
        <dbReference type="SAM" id="Phobius"/>
    </source>
</evidence>
<name>A0A7S3AHJ8_9EUKA</name>
<feature type="transmembrane region" description="Helical" evidence="9">
    <location>
        <begin position="77"/>
        <end position="102"/>
    </location>
</feature>
<keyword evidence="2" id="KW-0813">Transport</keyword>
<keyword evidence="3 8" id="KW-0812">Transmembrane</keyword>
<organism evidence="10">
    <name type="scientific">Haptolina ericina</name>
    <dbReference type="NCBI Taxonomy" id="156174"/>
    <lineage>
        <taxon>Eukaryota</taxon>
        <taxon>Haptista</taxon>
        <taxon>Haptophyta</taxon>
        <taxon>Prymnesiophyceae</taxon>
        <taxon>Prymnesiales</taxon>
        <taxon>Prymnesiaceae</taxon>
        <taxon>Haptolina</taxon>
    </lineage>
</organism>
<reference evidence="10" key="1">
    <citation type="submission" date="2021-01" db="EMBL/GenBank/DDBJ databases">
        <authorList>
            <person name="Corre E."/>
            <person name="Pelletier E."/>
            <person name="Niang G."/>
            <person name="Scheremetjew M."/>
            <person name="Finn R."/>
            <person name="Kale V."/>
            <person name="Holt S."/>
            <person name="Cochrane G."/>
            <person name="Meng A."/>
            <person name="Brown T."/>
            <person name="Cohen L."/>
        </authorList>
    </citation>
    <scope>NUCLEOTIDE SEQUENCE</scope>
    <source>
        <strain evidence="10">CCMP281</strain>
    </source>
</reference>
<dbReference type="Pfam" id="PF04193">
    <property type="entry name" value="PQ-loop"/>
    <property type="match status" value="2"/>
</dbReference>
<feature type="transmembrane region" description="Helical" evidence="9">
    <location>
        <begin position="129"/>
        <end position="149"/>
    </location>
</feature>
<keyword evidence="5 8" id="KW-1133">Transmembrane helix</keyword>
<evidence type="ECO:0000256" key="3">
    <source>
        <dbReference type="ARBA" id="ARBA00022692"/>
    </source>
</evidence>
<feature type="transmembrane region" description="Helical" evidence="9">
    <location>
        <begin position="156"/>
        <end position="177"/>
    </location>
</feature>
<dbReference type="PANTHER" id="PTHR12226:SF2">
    <property type="entry name" value="MANNOSE-P-DOLICHOL UTILIZATION DEFECT 1 PROTEIN"/>
    <property type="match status" value="1"/>
</dbReference>
<comment type="subcellular location">
    <subcellularLocation>
        <location evidence="1 8">Membrane</location>
        <topology evidence="1 8">Multi-pass membrane protein</topology>
    </subcellularLocation>
</comment>
<dbReference type="AlphaFoldDB" id="A0A7S3AHJ8"/>
<dbReference type="PIRSF" id="PIRSF023381">
    <property type="entry name" value="MannP-dilichol_defect-1p"/>
    <property type="match status" value="1"/>
</dbReference>
<evidence type="ECO:0000256" key="4">
    <source>
        <dbReference type="ARBA" id="ARBA00022737"/>
    </source>
</evidence>
<protein>
    <recommendedName>
        <fullName evidence="8">Mannose-P-dolichol utilization defect 1 protein homolog</fullName>
    </recommendedName>
</protein>
<gene>
    <name evidence="10" type="ORF">HERI1096_LOCUS3333</name>
</gene>
<evidence type="ECO:0000313" key="10">
    <source>
        <dbReference type="EMBL" id="CAE0102675.1"/>
    </source>
</evidence>
<evidence type="ECO:0000256" key="7">
    <source>
        <dbReference type="ARBA" id="ARBA00038475"/>
    </source>
</evidence>
<dbReference type="GO" id="GO:0016020">
    <property type="term" value="C:membrane"/>
    <property type="evidence" value="ECO:0007669"/>
    <property type="project" value="UniProtKB-SubCell"/>
</dbReference>
<sequence>MITQSPQIYKIVKAQSAAGLSTLSWVLSTCGSALTITYNVRMGNPFTTWGEQLFVAVQVVILILIKRHYDGQSVAGSIAGLIVLTLLLVVCMHDITPAWLLISLPVPLSCSASLPQIMTNVRNGNTGQLSMFPAALAVIGLSIRIFTTLTEIDDRLLLLSIAVPCIMNVVLVMQFTIYPDGDTAAKLAQKAD</sequence>
<accession>A0A7S3AHJ8</accession>